<name>A0ABZ0GSZ3_9GAMM</name>
<feature type="domain" description="MobA-like NTP transferase" evidence="2">
    <location>
        <begin position="6"/>
        <end position="166"/>
    </location>
</feature>
<dbReference type="PANTHER" id="PTHR43777">
    <property type="entry name" value="MOLYBDENUM COFACTOR CYTIDYLYLTRANSFERASE"/>
    <property type="match status" value="1"/>
</dbReference>
<evidence type="ECO:0000313" key="3">
    <source>
        <dbReference type="EMBL" id="WOH38542.1"/>
    </source>
</evidence>
<dbReference type="Pfam" id="PF12804">
    <property type="entry name" value="NTP_transf_3"/>
    <property type="match status" value="1"/>
</dbReference>
<dbReference type="CDD" id="cd04182">
    <property type="entry name" value="GT_2_like_f"/>
    <property type="match status" value="1"/>
</dbReference>
<dbReference type="RefSeq" id="WP_348397311.1">
    <property type="nucleotide sequence ID" value="NZ_CP136600.1"/>
</dbReference>
<proteinExistence type="predicted"/>
<dbReference type="Gene3D" id="3.90.550.10">
    <property type="entry name" value="Spore Coat Polysaccharide Biosynthesis Protein SpsA, Chain A"/>
    <property type="match status" value="1"/>
</dbReference>
<dbReference type="PANTHER" id="PTHR43777:SF1">
    <property type="entry name" value="MOLYBDENUM COFACTOR CYTIDYLYLTRANSFERASE"/>
    <property type="match status" value="1"/>
</dbReference>
<dbReference type="InterPro" id="IPR029044">
    <property type="entry name" value="Nucleotide-diphossugar_trans"/>
</dbReference>
<dbReference type="InterPro" id="IPR025877">
    <property type="entry name" value="MobA-like_NTP_Trfase"/>
</dbReference>
<sequence>MTHHIALVLAAGFSKRYGSDKRLSGDKQPLILQTLDLVCQNFNTVYLVHRHLDDTFLATIKHKSLSLIPAPKGDIGLGNSLAAGIKGILKNQTANKISSVSIFLADMPYINSDTIKMLLRESVSSNIVRPMFQNQAGHPVCFGTEFLAQLSQLCGDLGAVKVIKANNDKLHLMKVDDSGTVADIDKPGDWQSLN</sequence>
<dbReference type="Proteomes" id="UP001301442">
    <property type="component" value="Chromosome"/>
</dbReference>
<reference evidence="3 4" key="1">
    <citation type="submission" date="2023-09" db="EMBL/GenBank/DDBJ databases">
        <authorList>
            <person name="Qi X."/>
        </authorList>
    </citation>
    <scope>NUCLEOTIDE SEQUENCE [LARGE SCALE GENOMIC DNA]</scope>
    <source>
        <strain evidence="3 4">S1-1</strain>
    </source>
</reference>
<organism evidence="3 4">
    <name type="scientific">Thalassotalea fonticola</name>
    <dbReference type="NCBI Taxonomy" id="3065649"/>
    <lineage>
        <taxon>Bacteria</taxon>
        <taxon>Pseudomonadati</taxon>
        <taxon>Pseudomonadota</taxon>
        <taxon>Gammaproteobacteria</taxon>
        <taxon>Alteromonadales</taxon>
        <taxon>Colwelliaceae</taxon>
        <taxon>Thalassotalea</taxon>
    </lineage>
</organism>
<keyword evidence="1" id="KW-0460">Magnesium</keyword>
<evidence type="ECO:0000256" key="1">
    <source>
        <dbReference type="ARBA" id="ARBA00022842"/>
    </source>
</evidence>
<evidence type="ECO:0000313" key="4">
    <source>
        <dbReference type="Proteomes" id="UP001301442"/>
    </source>
</evidence>
<protein>
    <submittedName>
        <fullName evidence="3">Nucleotidyltransferase family protein</fullName>
    </submittedName>
</protein>
<evidence type="ECO:0000259" key="2">
    <source>
        <dbReference type="Pfam" id="PF12804"/>
    </source>
</evidence>
<dbReference type="SUPFAM" id="SSF53448">
    <property type="entry name" value="Nucleotide-diphospho-sugar transferases"/>
    <property type="match status" value="1"/>
</dbReference>
<accession>A0ABZ0GSZ3</accession>
<gene>
    <name evidence="3" type="ORF">RI844_04825</name>
</gene>
<dbReference type="EMBL" id="CP136600">
    <property type="protein sequence ID" value="WOH38542.1"/>
    <property type="molecule type" value="Genomic_DNA"/>
</dbReference>
<keyword evidence="4" id="KW-1185">Reference proteome</keyword>